<comment type="subunit">
    <text evidence="10">Heterodimer of 2 subunits, IMP1A/B and IMP12.</text>
</comment>
<dbReference type="Proteomes" id="UP001408789">
    <property type="component" value="Unassembled WGS sequence"/>
</dbReference>
<dbReference type="GO" id="GO:0005783">
    <property type="term" value="C:endoplasmic reticulum"/>
    <property type="evidence" value="ECO:0007669"/>
    <property type="project" value="TreeGrafter"/>
</dbReference>
<dbReference type="PRINTS" id="PR00727">
    <property type="entry name" value="LEADERPTASE"/>
</dbReference>
<evidence type="ECO:0000256" key="6">
    <source>
        <dbReference type="ARBA" id="ARBA00023128"/>
    </source>
</evidence>
<dbReference type="Gene3D" id="3.40.50.10320">
    <property type="entry name" value="LmbE-like"/>
    <property type="match status" value="1"/>
</dbReference>
<feature type="active site" evidence="11">
    <location>
        <position position="45"/>
    </location>
</feature>
<organism evidence="13 14">
    <name type="scientific">Deinandra increscens subsp. villosa</name>
    <dbReference type="NCBI Taxonomy" id="3103831"/>
    <lineage>
        <taxon>Eukaryota</taxon>
        <taxon>Viridiplantae</taxon>
        <taxon>Streptophyta</taxon>
        <taxon>Embryophyta</taxon>
        <taxon>Tracheophyta</taxon>
        <taxon>Spermatophyta</taxon>
        <taxon>Magnoliopsida</taxon>
        <taxon>eudicotyledons</taxon>
        <taxon>Gunneridae</taxon>
        <taxon>Pentapetalae</taxon>
        <taxon>asterids</taxon>
        <taxon>campanulids</taxon>
        <taxon>Asterales</taxon>
        <taxon>Asteraceae</taxon>
        <taxon>Asteroideae</taxon>
        <taxon>Heliantheae alliance</taxon>
        <taxon>Madieae</taxon>
        <taxon>Madiinae</taxon>
        <taxon>Deinandra</taxon>
    </lineage>
</organism>
<dbReference type="EC" id="3.5.1.89" evidence="3"/>
<dbReference type="PANTHER" id="PTHR12993:SF11">
    <property type="entry name" value="N-ACETYLGLUCOSAMINYL-PHOSPHATIDYLINOSITOL DE-N-ACETYLASE"/>
    <property type="match status" value="1"/>
</dbReference>
<name>A0AAP0GXF7_9ASTR</name>
<evidence type="ECO:0000256" key="3">
    <source>
        <dbReference type="ARBA" id="ARBA00012176"/>
    </source>
</evidence>
<reference evidence="13 14" key="1">
    <citation type="submission" date="2024-04" db="EMBL/GenBank/DDBJ databases">
        <title>The reference genome of an endangered Asteraceae, Deinandra increscens subsp. villosa, native to the Central Coast of California.</title>
        <authorList>
            <person name="Guilliams M."/>
            <person name="Hasenstab-Lehman K."/>
            <person name="Meyer R."/>
            <person name="Mcevoy S."/>
        </authorList>
    </citation>
    <scope>NUCLEOTIDE SEQUENCE [LARGE SCALE GENOMIC DNA]</scope>
    <source>
        <tissue evidence="13">Leaf</tissue>
    </source>
</reference>
<evidence type="ECO:0000256" key="9">
    <source>
        <dbReference type="ARBA" id="ARBA00054895"/>
    </source>
</evidence>
<dbReference type="GO" id="GO:0005743">
    <property type="term" value="C:mitochondrial inner membrane"/>
    <property type="evidence" value="ECO:0007669"/>
    <property type="project" value="UniProtKB-SubCell"/>
</dbReference>
<feature type="active site" evidence="11">
    <location>
        <position position="89"/>
    </location>
</feature>
<comment type="subcellular location">
    <subcellularLocation>
        <location evidence="1">Mitochondrion inner membrane</location>
    </subcellularLocation>
</comment>
<dbReference type="FunFam" id="2.10.109.10:FF:000014">
    <property type="entry name" value="Inner membrane protease subunit 1"/>
    <property type="match status" value="1"/>
</dbReference>
<gene>
    <name evidence="13" type="ORF">SSX86_015746</name>
</gene>
<comment type="caution">
    <text evidence="13">The sequence shown here is derived from an EMBL/GenBank/DDBJ whole genome shotgun (WGS) entry which is preliminary data.</text>
</comment>
<evidence type="ECO:0000313" key="13">
    <source>
        <dbReference type="EMBL" id="KAK9064364.1"/>
    </source>
</evidence>
<accession>A0AAP0GXF7</accession>
<evidence type="ECO:0000256" key="10">
    <source>
        <dbReference type="ARBA" id="ARBA00064368"/>
    </source>
</evidence>
<comment type="similarity">
    <text evidence="2">Belongs to the PIGL family.</text>
</comment>
<dbReference type="AlphaFoldDB" id="A0AAP0GXF7"/>
<evidence type="ECO:0000256" key="8">
    <source>
        <dbReference type="ARBA" id="ARBA00038445"/>
    </source>
</evidence>
<keyword evidence="6" id="KW-0496">Mitochondrion</keyword>
<keyword evidence="5" id="KW-0378">Hydrolase</keyword>
<dbReference type="InterPro" id="IPR019533">
    <property type="entry name" value="Peptidase_S26"/>
</dbReference>
<dbReference type="EMBL" id="JBCNJP010000017">
    <property type="protein sequence ID" value="KAK9064364.1"/>
    <property type="molecule type" value="Genomic_DNA"/>
</dbReference>
<feature type="domain" description="Peptidase S26" evidence="12">
    <location>
        <begin position="25"/>
        <end position="101"/>
    </location>
</feature>
<dbReference type="PANTHER" id="PTHR12993">
    <property type="entry name" value="N-ACETYLGLUCOSAMINYL-PHOSPHATIDYLINOSITOL DE-N-ACETYLASE-RELATED"/>
    <property type="match status" value="1"/>
</dbReference>
<keyword evidence="7" id="KW-0472">Membrane</keyword>
<feature type="domain" description="Peptidase S26" evidence="12">
    <location>
        <begin position="112"/>
        <end position="154"/>
    </location>
</feature>
<evidence type="ECO:0000256" key="4">
    <source>
        <dbReference type="ARBA" id="ARBA00022792"/>
    </source>
</evidence>
<evidence type="ECO:0000313" key="14">
    <source>
        <dbReference type="Proteomes" id="UP001408789"/>
    </source>
</evidence>
<dbReference type="Pfam" id="PF02585">
    <property type="entry name" value="PIG-L"/>
    <property type="match status" value="1"/>
</dbReference>
<dbReference type="InterPro" id="IPR000223">
    <property type="entry name" value="Pept_S26A_signal_pept_1"/>
</dbReference>
<keyword evidence="14" id="KW-1185">Reference proteome</keyword>
<dbReference type="InterPro" id="IPR003737">
    <property type="entry name" value="GlcNAc_PI_deacetylase-related"/>
</dbReference>
<evidence type="ECO:0000256" key="7">
    <source>
        <dbReference type="ARBA" id="ARBA00023136"/>
    </source>
</evidence>
<evidence type="ECO:0000256" key="2">
    <source>
        <dbReference type="ARBA" id="ARBA00006066"/>
    </source>
</evidence>
<dbReference type="Pfam" id="PF10502">
    <property type="entry name" value="Peptidase_S26"/>
    <property type="match status" value="2"/>
</dbReference>
<dbReference type="Gene3D" id="2.10.109.10">
    <property type="entry name" value="Umud Fragment, subunit A"/>
    <property type="match status" value="1"/>
</dbReference>
<comment type="function">
    <text evidence="9">Catalyzes the removal of transit peptides required for the targeting of proteins from the mitochondrial matrix, across the inner membrane, into the inter-membrane space.</text>
</comment>
<comment type="similarity">
    <text evidence="8">Belongs to the peptidase S26 family. IMP1 subfamily.</text>
</comment>
<dbReference type="SUPFAM" id="SSF51306">
    <property type="entry name" value="LexA/Signal peptidase"/>
    <property type="match status" value="1"/>
</dbReference>
<evidence type="ECO:0000259" key="12">
    <source>
        <dbReference type="Pfam" id="PF10502"/>
    </source>
</evidence>
<dbReference type="GO" id="GO:0004252">
    <property type="term" value="F:serine-type endopeptidase activity"/>
    <property type="evidence" value="ECO:0007669"/>
    <property type="project" value="InterPro"/>
</dbReference>
<dbReference type="GO" id="GO:0006465">
    <property type="term" value="P:signal peptide processing"/>
    <property type="evidence" value="ECO:0007669"/>
    <property type="project" value="InterPro"/>
</dbReference>
<dbReference type="GO" id="GO:0000225">
    <property type="term" value="F:N-acetylglucosaminylphosphatidylinositol deacetylase activity"/>
    <property type="evidence" value="ECO:0007669"/>
    <property type="project" value="UniProtKB-EC"/>
</dbReference>
<evidence type="ECO:0000256" key="11">
    <source>
        <dbReference type="PIRSR" id="PIRSR600223-1"/>
    </source>
</evidence>
<evidence type="ECO:0000256" key="5">
    <source>
        <dbReference type="ARBA" id="ARBA00022801"/>
    </source>
</evidence>
<sequence>MSLFQQWAFIVKEALDKSFLVAKFFCALHVTNTYLCSPALVQGPSMLPTFNLTNELVLLERISIRNGKAGPGDVVVLRSPENPRKCVTKRIIGKEGDNITYIVDPKNSDKTETLTVPKGHVWVQGDNIYNSYDSRHFGPVPYGLLQGKVFWRIWPAGAFGSIGRRPETVDPALKLFRSYSSRTSRDNAGSLQKRNVLLVIAHPDDESMFFSPTINQLTSRGHNVHILCMSIGNADGIGNVRKEELYSASATLKVPIQQVTIMDHPDFQDGFGKIWNTSLLSNILEKKIHDDAIDIIITFDNYGVSGHCNHRDVHLGVQRFMLDTSQRDIEAWELVSTNIIRKYSGPVDIWFSLWSAQNSLNGQMHCLLNENPRRSYAAMSRHLSQWVWFRKLFVSFSSYTYVNTLRKINT</sequence>
<dbReference type="CDD" id="cd06530">
    <property type="entry name" value="S26_SPase_I"/>
    <property type="match status" value="1"/>
</dbReference>
<dbReference type="InterPro" id="IPR036286">
    <property type="entry name" value="LexA/Signal_pep-like_sf"/>
</dbReference>
<dbReference type="SUPFAM" id="SSF102588">
    <property type="entry name" value="LmbE-like"/>
    <property type="match status" value="1"/>
</dbReference>
<proteinExistence type="inferred from homology"/>
<protein>
    <recommendedName>
        <fullName evidence="3">N-acetylglucosaminylphosphatidylinositol deacetylase</fullName>
        <ecNumber evidence="3">3.5.1.89</ecNumber>
    </recommendedName>
</protein>
<evidence type="ECO:0000256" key="1">
    <source>
        <dbReference type="ARBA" id="ARBA00004273"/>
    </source>
</evidence>
<dbReference type="InterPro" id="IPR024078">
    <property type="entry name" value="LmbE-like_dom_sf"/>
</dbReference>
<keyword evidence="4" id="KW-0999">Mitochondrion inner membrane</keyword>